<dbReference type="InterPro" id="IPR003593">
    <property type="entry name" value="AAA+_ATPase"/>
</dbReference>
<dbReference type="SMART" id="SM00382">
    <property type="entry name" value="AAA"/>
    <property type="match status" value="2"/>
</dbReference>
<dbReference type="InterPro" id="IPR051309">
    <property type="entry name" value="ABCF_ATPase"/>
</dbReference>
<dbReference type="CDD" id="cd03221">
    <property type="entry name" value="ABCF_EF-3"/>
    <property type="match status" value="2"/>
</dbReference>
<dbReference type="Proteomes" id="UP001183202">
    <property type="component" value="Unassembled WGS sequence"/>
</dbReference>
<evidence type="ECO:0000256" key="3">
    <source>
        <dbReference type="SAM" id="MobiDB-lite"/>
    </source>
</evidence>
<dbReference type="GO" id="GO:0005524">
    <property type="term" value="F:ATP binding"/>
    <property type="evidence" value="ECO:0007669"/>
    <property type="project" value="UniProtKB-KW"/>
</dbReference>
<reference evidence="6" key="1">
    <citation type="submission" date="2023-07" db="EMBL/GenBank/DDBJ databases">
        <title>30 novel species of actinomycetes from the DSMZ collection.</title>
        <authorList>
            <person name="Nouioui I."/>
        </authorList>
    </citation>
    <scope>NUCLEOTIDE SEQUENCE [LARGE SCALE GENOMIC DNA]</scope>
    <source>
        <strain evidence="6">DSM 45834</strain>
    </source>
</reference>
<keyword evidence="1" id="KW-0547">Nucleotide-binding</keyword>
<gene>
    <name evidence="5" type="ORF">RM445_08125</name>
</gene>
<feature type="domain" description="ABC transporter" evidence="4">
    <location>
        <begin position="13"/>
        <end position="230"/>
    </location>
</feature>
<organism evidence="5 6">
    <name type="scientific">Pseudonocardia charpentierae</name>
    <dbReference type="NCBI Taxonomy" id="3075545"/>
    <lineage>
        <taxon>Bacteria</taxon>
        <taxon>Bacillati</taxon>
        <taxon>Actinomycetota</taxon>
        <taxon>Actinomycetes</taxon>
        <taxon>Pseudonocardiales</taxon>
        <taxon>Pseudonocardiaceae</taxon>
        <taxon>Pseudonocardia</taxon>
    </lineage>
</organism>
<feature type="region of interest" description="Disordered" evidence="3">
    <location>
        <begin position="510"/>
        <end position="537"/>
    </location>
</feature>
<accession>A0ABU2N6C6</accession>
<evidence type="ECO:0000313" key="6">
    <source>
        <dbReference type="Proteomes" id="UP001183202"/>
    </source>
</evidence>
<dbReference type="Pfam" id="PF00005">
    <property type="entry name" value="ABC_tran"/>
    <property type="match status" value="2"/>
</dbReference>
<dbReference type="PANTHER" id="PTHR42855">
    <property type="entry name" value="ABC TRANSPORTER ATP-BINDING SUBUNIT"/>
    <property type="match status" value="1"/>
</dbReference>
<keyword evidence="2 5" id="KW-0067">ATP-binding</keyword>
<dbReference type="RefSeq" id="WP_311555518.1">
    <property type="nucleotide sequence ID" value="NZ_JAVREJ010000004.1"/>
</dbReference>
<evidence type="ECO:0000256" key="2">
    <source>
        <dbReference type="ARBA" id="ARBA00022840"/>
    </source>
</evidence>
<evidence type="ECO:0000256" key="1">
    <source>
        <dbReference type="ARBA" id="ARBA00022741"/>
    </source>
</evidence>
<evidence type="ECO:0000259" key="4">
    <source>
        <dbReference type="PROSITE" id="PS50893"/>
    </source>
</evidence>
<dbReference type="Gene3D" id="3.40.50.300">
    <property type="entry name" value="P-loop containing nucleotide triphosphate hydrolases"/>
    <property type="match status" value="2"/>
</dbReference>
<dbReference type="PANTHER" id="PTHR42855:SF1">
    <property type="entry name" value="ABC TRANSPORTER DOMAIN-CONTAINING PROTEIN"/>
    <property type="match status" value="1"/>
</dbReference>
<dbReference type="InterPro" id="IPR027417">
    <property type="entry name" value="P-loop_NTPase"/>
</dbReference>
<dbReference type="PROSITE" id="PS00211">
    <property type="entry name" value="ABC_TRANSPORTER_1"/>
    <property type="match status" value="1"/>
</dbReference>
<sequence>MAALKRSGAQNLVNLESVTAHVPGDASRVLLDAVSLGVERGERIGVVGLNGGGKTTLLDILAGRREPQGGRVSRVGGLNMSHLAQGDALPAGARVRDVVLSRYGAVHEWAADPKVRDVLDGLGLHDLDRSVDGLSGGEKRRVALAATLIGDPDLVVLDEPTNHLDVEGIGWLAQHLISRRCAVVVVTHDRWFLDAVCSRTWEVAGGRVESYLGGYADWVYARAERSRQSDAAEARRRNLARKELAWLRRGPPARTSKPRYRIEAAEELIADVPPPRNTVELLGFATNRLGKTVLELEDATVEIAGRVLLDDVTWRLGPGDRIGIVGINGSGKTTLLRSLTGERPLDSGRRVQGTTVQLAQLTQELVDLPKDMRVLEATESVAKFVRLGKLELTASSVLERLGFPASRQWTPVGQLSGGERRRLQLTRLLMAEPNVLLLDEPTNDLDVDTLAHLEDLLDGWPGTLIVVSHDRYLVERVCDTVVALFGDGRITHLPGGIDEYLARRAAAGDPIASTASQAPPATPRTSGLSAAEQRSARKDAQRLERRMETLSAREDKLHAQLAEAATEPARLLALDAELRAVVAEREQVELDWLAAAELAES</sequence>
<name>A0ABU2N6C6_9PSEU</name>
<dbReference type="EMBL" id="JAVREJ010000004">
    <property type="protein sequence ID" value="MDT0349490.1"/>
    <property type="molecule type" value="Genomic_DNA"/>
</dbReference>
<dbReference type="SUPFAM" id="SSF52540">
    <property type="entry name" value="P-loop containing nucleoside triphosphate hydrolases"/>
    <property type="match status" value="2"/>
</dbReference>
<proteinExistence type="predicted"/>
<dbReference type="InterPro" id="IPR003439">
    <property type="entry name" value="ABC_transporter-like_ATP-bd"/>
</dbReference>
<feature type="domain" description="ABC transporter" evidence="4">
    <location>
        <begin position="294"/>
        <end position="519"/>
    </location>
</feature>
<dbReference type="InterPro" id="IPR017871">
    <property type="entry name" value="ABC_transporter-like_CS"/>
</dbReference>
<feature type="compositionally biased region" description="Low complexity" evidence="3">
    <location>
        <begin position="512"/>
        <end position="526"/>
    </location>
</feature>
<comment type="caution">
    <text evidence="5">The sequence shown here is derived from an EMBL/GenBank/DDBJ whole genome shotgun (WGS) entry which is preliminary data.</text>
</comment>
<dbReference type="PROSITE" id="PS50893">
    <property type="entry name" value="ABC_TRANSPORTER_2"/>
    <property type="match status" value="2"/>
</dbReference>
<evidence type="ECO:0000313" key="5">
    <source>
        <dbReference type="EMBL" id="MDT0349490.1"/>
    </source>
</evidence>
<protein>
    <submittedName>
        <fullName evidence="5">ABC-F family ATP-binding cassette domain-containing protein</fullName>
    </submittedName>
</protein>
<keyword evidence="6" id="KW-1185">Reference proteome</keyword>